<sequence>YRYFMPVSLPVDSLREMWLRGVKEPKLRAMMATVRNFARAAFTTLGLVAFCFPWSPLRPFRLWSVHAMETCM</sequence>
<keyword evidence="2" id="KW-0407">Ion channel</keyword>
<gene>
    <name evidence="2" type="ORF">IRJ41_008482</name>
</gene>
<keyword evidence="2" id="KW-0406">Ion transport</keyword>
<accession>A0A9W7WKI3</accession>
<name>A0A9W7WKI3_TRIRA</name>
<keyword evidence="1" id="KW-0472">Membrane</keyword>
<comment type="caution">
    <text evidence="2">The sequence shown here is derived from an EMBL/GenBank/DDBJ whole genome shotgun (WGS) entry which is preliminary data.</text>
</comment>
<feature type="non-terminal residue" evidence="2">
    <location>
        <position position="1"/>
    </location>
</feature>
<dbReference type="AlphaFoldDB" id="A0A9W7WKI3"/>
<evidence type="ECO:0000313" key="2">
    <source>
        <dbReference type="EMBL" id="KAI7802380.1"/>
    </source>
</evidence>
<keyword evidence="1" id="KW-1133">Transmembrane helix</keyword>
<dbReference type="Proteomes" id="UP001059041">
    <property type="component" value="Linkage Group LG12"/>
</dbReference>
<protein>
    <submittedName>
        <fullName evidence="2">Voltage-gated potassium channel subunit beta-1</fullName>
    </submittedName>
</protein>
<dbReference type="GO" id="GO:0034220">
    <property type="term" value="P:monoatomic ion transmembrane transport"/>
    <property type="evidence" value="ECO:0007669"/>
    <property type="project" value="UniProtKB-KW"/>
</dbReference>
<reference evidence="2" key="1">
    <citation type="submission" date="2021-02" db="EMBL/GenBank/DDBJ databases">
        <title>Comparative genomics reveals that relaxation of natural selection precedes convergent phenotypic evolution of cavefish.</title>
        <authorList>
            <person name="Peng Z."/>
        </authorList>
    </citation>
    <scope>NUCLEOTIDE SEQUENCE</scope>
    <source>
        <tissue evidence="2">Muscle</tissue>
    </source>
</reference>
<proteinExistence type="predicted"/>
<feature type="non-terminal residue" evidence="2">
    <location>
        <position position="72"/>
    </location>
</feature>
<evidence type="ECO:0000256" key="1">
    <source>
        <dbReference type="SAM" id="Phobius"/>
    </source>
</evidence>
<keyword evidence="2" id="KW-0813">Transport</keyword>
<keyword evidence="1" id="KW-0812">Transmembrane</keyword>
<keyword evidence="3" id="KW-1185">Reference proteome</keyword>
<evidence type="ECO:0000313" key="3">
    <source>
        <dbReference type="Proteomes" id="UP001059041"/>
    </source>
</evidence>
<feature type="transmembrane region" description="Helical" evidence="1">
    <location>
        <begin position="36"/>
        <end position="55"/>
    </location>
</feature>
<organism evidence="2 3">
    <name type="scientific">Triplophysa rosa</name>
    <name type="common">Cave loach</name>
    <dbReference type="NCBI Taxonomy" id="992332"/>
    <lineage>
        <taxon>Eukaryota</taxon>
        <taxon>Metazoa</taxon>
        <taxon>Chordata</taxon>
        <taxon>Craniata</taxon>
        <taxon>Vertebrata</taxon>
        <taxon>Euteleostomi</taxon>
        <taxon>Actinopterygii</taxon>
        <taxon>Neopterygii</taxon>
        <taxon>Teleostei</taxon>
        <taxon>Ostariophysi</taxon>
        <taxon>Cypriniformes</taxon>
        <taxon>Nemacheilidae</taxon>
        <taxon>Triplophysa</taxon>
    </lineage>
</organism>
<dbReference type="EMBL" id="JAFHDT010000012">
    <property type="protein sequence ID" value="KAI7802380.1"/>
    <property type="molecule type" value="Genomic_DNA"/>
</dbReference>